<keyword evidence="1" id="KW-0175">Coiled coil</keyword>
<gene>
    <name evidence="2" type="ORF">EVOR1521_LOCUS30923</name>
</gene>
<protein>
    <submittedName>
        <fullName evidence="2">Uncharacterized protein</fullName>
    </submittedName>
</protein>
<dbReference type="Proteomes" id="UP001178507">
    <property type="component" value="Unassembled WGS sequence"/>
</dbReference>
<proteinExistence type="predicted"/>
<keyword evidence="3" id="KW-1185">Reference proteome</keyword>
<evidence type="ECO:0000313" key="3">
    <source>
        <dbReference type="Proteomes" id="UP001178507"/>
    </source>
</evidence>
<reference evidence="2" key="1">
    <citation type="submission" date="2023-08" db="EMBL/GenBank/DDBJ databases">
        <authorList>
            <person name="Chen Y."/>
            <person name="Shah S."/>
            <person name="Dougan E. K."/>
            <person name="Thang M."/>
            <person name="Chan C."/>
        </authorList>
    </citation>
    <scope>NUCLEOTIDE SEQUENCE</scope>
</reference>
<evidence type="ECO:0000313" key="2">
    <source>
        <dbReference type="EMBL" id="CAJ1409964.1"/>
    </source>
</evidence>
<feature type="coiled-coil region" evidence="1">
    <location>
        <begin position="27"/>
        <end position="70"/>
    </location>
</feature>
<dbReference type="AlphaFoldDB" id="A0AA36JQL2"/>
<dbReference type="EMBL" id="CAUJNA010003796">
    <property type="protein sequence ID" value="CAJ1409964.1"/>
    <property type="molecule type" value="Genomic_DNA"/>
</dbReference>
<comment type="caution">
    <text evidence="2">The sequence shown here is derived from an EMBL/GenBank/DDBJ whole genome shotgun (WGS) entry which is preliminary data.</text>
</comment>
<evidence type="ECO:0000256" key="1">
    <source>
        <dbReference type="SAM" id="Coils"/>
    </source>
</evidence>
<name>A0AA36JQL2_9DINO</name>
<sequence length="630" mass="69164">MAGAGRRGRLLQQEVAAVDRQVYDLELREQDLEVNALSLKAEETAEERQVAEATEALLQREENLAKTEELLEACACSAQLAQRLSHGEVERLAGTLTPRRPLLLVEAWAQEQWLGEQWLPYAQARPQGRWTLQLERLATGRPGRPPGASLGTWQLHLSGARLARELETSGCEDFVFQLSHLSSRCAGNMSEISAVAVQAWIWGGHAFLDERRPLPKAADHGWRKVFQSAEVPTQTEDNEIIVRFTREQFTMRLLLHPLHPVHEVPDSEAGDALLEELKAATSRHSALLEQLKVMRPLAAEATEEAARLVAAARNQQHREFMSLSSEASLLAEELGESGSGEGHQDMLAESAAHERPELTDAHVRLDHADVFCEFSDILEHDQGYAKIEVKMRICAKYGQLRSAALMATVPLEDYAFPSSVISWSFRGIPQAWEHGVERELTVELRHVPELTDSTGTGSSSVLKLPWKLTAAYRPCLWLRADVDGSSSIDEELVLPVTLAHFMRPLRCGPRALQASWQEACRKRHDLFIPESAALRWCGMRQVEAAASCGVFCRQAEPSPPPPRCSSGAAAILLGASLPSGGCCFLAISGGGGAPVALSSFCSSQALARLALHAAQQRLIGLERSSQGASR</sequence>
<organism evidence="2 3">
    <name type="scientific">Effrenium voratum</name>
    <dbReference type="NCBI Taxonomy" id="2562239"/>
    <lineage>
        <taxon>Eukaryota</taxon>
        <taxon>Sar</taxon>
        <taxon>Alveolata</taxon>
        <taxon>Dinophyceae</taxon>
        <taxon>Suessiales</taxon>
        <taxon>Symbiodiniaceae</taxon>
        <taxon>Effrenium</taxon>
    </lineage>
</organism>
<accession>A0AA36JQL2</accession>